<dbReference type="EMBL" id="CP157804">
    <property type="protein sequence ID" value="XBQ24051.1"/>
    <property type="molecule type" value="Genomic_DNA"/>
</dbReference>
<dbReference type="AlphaFoldDB" id="A0AAU7MZJ3"/>
<proteinExistence type="predicted"/>
<sequence length="163" mass="19106">MFEDDDDLNKNRDEFEKMPLYKKGWVIFDLADKIASLANDEEEYASLPETELRLLRHHAEQLRNDAMLICPKIAGAEGGDLYGIRMENATIIRKAGREIQTGCSGLEMWGFKHTEYLELLRQEIEEFRILFAEWVQTFDPWNYTLDRWGLFNPPGVNFDDPEL</sequence>
<accession>A0AAU7MZJ3</accession>
<name>A0AAU7MZJ3_9FLAO</name>
<organism evidence="1">
    <name type="scientific">Flagellimonas sp. MMG031</name>
    <dbReference type="NCBI Taxonomy" id="3158549"/>
    <lineage>
        <taxon>Bacteria</taxon>
        <taxon>Pseudomonadati</taxon>
        <taxon>Bacteroidota</taxon>
        <taxon>Flavobacteriia</taxon>
        <taxon>Flavobacteriales</taxon>
        <taxon>Flavobacteriaceae</taxon>
        <taxon>Flagellimonas</taxon>
    </lineage>
</organism>
<protein>
    <submittedName>
        <fullName evidence="1">Uncharacterized protein</fullName>
    </submittedName>
</protein>
<evidence type="ECO:0000313" key="1">
    <source>
        <dbReference type="EMBL" id="XBQ24051.1"/>
    </source>
</evidence>
<dbReference type="KEGG" id="fld:ABNE31_03815"/>
<gene>
    <name evidence="1" type="ORF">ABNE31_03815</name>
</gene>
<reference evidence="1" key="1">
    <citation type="submission" date="2024-05" db="EMBL/GenBank/DDBJ databases">
        <title>Draft Genome Sequences of Flagellimonas sp. MMG031 and Marinobacter sp. MMG032 Isolated from the dinoflagellate Symbiodinium pilosum.</title>
        <authorList>
            <person name="Shikuma N.J."/>
            <person name="Farrell M.V."/>
        </authorList>
    </citation>
    <scope>NUCLEOTIDE SEQUENCE</scope>
    <source>
        <strain evidence="1">MMG031</strain>
    </source>
</reference>
<dbReference type="RefSeq" id="WP_179383422.1">
    <property type="nucleotide sequence ID" value="NZ_CP157804.1"/>
</dbReference>